<accession>A0ACA8E0I1</accession>
<dbReference type="EMBL" id="CP011011">
    <property type="protein sequence ID" value="ATC83982.1"/>
    <property type="molecule type" value="Genomic_DNA"/>
</dbReference>
<sequence length="40" mass="4666">MDSNLVDNLKRRSKIIFKNDPIKQICPKKVKISVINHAFL</sequence>
<proteinExistence type="predicted"/>
<keyword evidence="2" id="KW-1185">Reference proteome</keyword>
<protein>
    <submittedName>
        <fullName evidence="1">Uncharacterized protein</fullName>
    </submittedName>
</protein>
<organism evidence="1 2">
    <name type="scientific">Pseudoalteromonas agarivorans DSM 14585</name>
    <dbReference type="NCBI Taxonomy" id="1312369"/>
    <lineage>
        <taxon>Bacteria</taxon>
        <taxon>Pseudomonadati</taxon>
        <taxon>Pseudomonadota</taxon>
        <taxon>Gammaproteobacteria</taxon>
        <taxon>Alteromonadales</taxon>
        <taxon>Pseudoalteromonadaceae</taxon>
        <taxon>Pseudoalteromonas</taxon>
    </lineage>
</organism>
<evidence type="ECO:0000313" key="2">
    <source>
        <dbReference type="Proteomes" id="UP000217277"/>
    </source>
</evidence>
<reference evidence="1" key="1">
    <citation type="submission" date="2015-03" db="EMBL/GenBank/DDBJ databases">
        <authorList>
            <person name="Xie B.-B."/>
            <person name="Rong J.-C."/>
            <person name="Qin Q.-L."/>
            <person name="Zhang Y.-Z."/>
        </authorList>
    </citation>
    <scope>NUCLEOTIDE SEQUENCE</scope>
    <source>
        <strain evidence="1">DSM 14585</strain>
    </source>
</reference>
<gene>
    <name evidence="1" type="ORF">PAGA_a3917</name>
</gene>
<name>A0ACA8E0I1_9GAMM</name>
<dbReference type="Proteomes" id="UP000217277">
    <property type="component" value="Chromosome I"/>
</dbReference>
<evidence type="ECO:0000313" key="1">
    <source>
        <dbReference type="EMBL" id="ATC83982.1"/>
    </source>
</evidence>